<dbReference type="Gene3D" id="1.10.10.10">
    <property type="entry name" value="Winged helix-like DNA-binding domain superfamily/Winged helix DNA-binding domain"/>
    <property type="match status" value="1"/>
</dbReference>
<dbReference type="InterPro" id="IPR016461">
    <property type="entry name" value="COMT-like"/>
</dbReference>
<evidence type="ECO:0000259" key="4">
    <source>
        <dbReference type="Pfam" id="PF00891"/>
    </source>
</evidence>
<evidence type="ECO:0000313" key="6">
    <source>
        <dbReference type="Proteomes" id="UP000194127"/>
    </source>
</evidence>
<feature type="domain" description="O-methyltransferase C-terminal" evidence="4">
    <location>
        <begin position="251"/>
        <end position="387"/>
    </location>
</feature>
<organism evidence="5 6">
    <name type="scientific">Postia placenta MAD-698-R-SB12</name>
    <dbReference type="NCBI Taxonomy" id="670580"/>
    <lineage>
        <taxon>Eukaryota</taxon>
        <taxon>Fungi</taxon>
        <taxon>Dikarya</taxon>
        <taxon>Basidiomycota</taxon>
        <taxon>Agaricomycotina</taxon>
        <taxon>Agaricomycetes</taxon>
        <taxon>Polyporales</taxon>
        <taxon>Adustoporiaceae</taxon>
        <taxon>Rhodonia</taxon>
    </lineage>
</organism>
<dbReference type="STRING" id="670580.A0A1X6MY47"/>
<dbReference type="RefSeq" id="XP_024337954.1">
    <property type="nucleotide sequence ID" value="XM_024488914.1"/>
</dbReference>
<dbReference type="InterPro" id="IPR001077">
    <property type="entry name" value="COMT_C"/>
</dbReference>
<proteinExistence type="predicted"/>
<accession>A0A1X6MY47</accession>
<keyword evidence="3" id="KW-0949">S-adenosyl-L-methionine</keyword>
<dbReference type="SUPFAM" id="SSF46785">
    <property type="entry name" value="Winged helix' DNA-binding domain"/>
    <property type="match status" value="1"/>
</dbReference>
<dbReference type="Gene3D" id="3.40.50.150">
    <property type="entry name" value="Vaccinia Virus protein VP39"/>
    <property type="match status" value="1"/>
</dbReference>
<dbReference type="PROSITE" id="PS51683">
    <property type="entry name" value="SAM_OMT_II"/>
    <property type="match status" value="1"/>
</dbReference>
<dbReference type="EMBL" id="KZ110599">
    <property type="protein sequence ID" value="OSX61160.1"/>
    <property type="molecule type" value="Genomic_DNA"/>
</dbReference>
<gene>
    <name evidence="5" type="ORF">POSPLADRAFT_1182328</name>
</gene>
<dbReference type="OrthoDB" id="2410195at2759"/>
<evidence type="ECO:0000256" key="3">
    <source>
        <dbReference type="ARBA" id="ARBA00022691"/>
    </source>
</evidence>
<dbReference type="SUPFAM" id="SSF53335">
    <property type="entry name" value="S-adenosyl-L-methionine-dependent methyltransferases"/>
    <property type="match status" value="1"/>
</dbReference>
<keyword evidence="2" id="KW-0808">Transferase</keyword>
<reference evidence="5 6" key="1">
    <citation type="submission" date="2017-04" db="EMBL/GenBank/DDBJ databases">
        <title>Genome Sequence of the Model Brown-Rot Fungus Postia placenta SB12.</title>
        <authorList>
            <consortium name="DOE Joint Genome Institute"/>
            <person name="Gaskell J."/>
            <person name="Kersten P."/>
            <person name="Larrondo L.F."/>
            <person name="Canessa P."/>
            <person name="Martinez D."/>
            <person name="Hibbett D."/>
            <person name="Schmoll M."/>
            <person name="Kubicek C.P."/>
            <person name="Martinez A.T."/>
            <person name="Yadav J."/>
            <person name="Master E."/>
            <person name="Magnuson J.K."/>
            <person name="James T."/>
            <person name="Yaver D."/>
            <person name="Berka R."/>
            <person name="Labutti K."/>
            <person name="Lipzen A."/>
            <person name="Aerts A."/>
            <person name="Barry K."/>
            <person name="Henrissat B."/>
            <person name="Blanchette R."/>
            <person name="Grigoriev I."/>
            <person name="Cullen D."/>
        </authorList>
    </citation>
    <scope>NUCLEOTIDE SEQUENCE [LARGE SCALE GENOMIC DNA]</scope>
    <source>
        <strain evidence="5 6">MAD-698-R-SB12</strain>
    </source>
</reference>
<keyword evidence="1" id="KW-0489">Methyltransferase</keyword>
<dbReference type="InterPro" id="IPR036388">
    <property type="entry name" value="WH-like_DNA-bd_sf"/>
</dbReference>
<name>A0A1X6MY47_9APHY</name>
<dbReference type="Proteomes" id="UP000194127">
    <property type="component" value="Unassembled WGS sequence"/>
</dbReference>
<sequence length="468" mass="51034">MDIKQIEALSSVISASAAQLKELQDSLKTTQHSASTARAEFLKPSLEVVAAASQLIALVRTPERYLMDMSTGHQLSSSLRVVVETNVVEILREKGKGPKKALHIKEIGAYNRVNYLKLGRVMRLLATHHVFEEVSPNVFANNTISLAMDTGKSLAQLEAAPEEKYDGSNGIAALVGLFSDETMHNSVGIAEILKSPETTNSFSPFDAPFSIAWPGTRNIKMYDWLNLPENKPRLKRFGMAMNGMNSMTPPDAILRGFNWSSLAPGSIVVDCGGGVGSVSLPIVQTCPQIHLIVQDTGPVVAEAPAFWKANQPEALAQGRVSFQAHNFFEPQPAENTNIAVYLLRMIMHNWPDAECVQILKRVRAACTPNTRIVIVDNIMLYASRDQTVEGADVGAQDPDALAPEPLLANWGAANSLSYKQDINMLSNHNACERTVPEFADLLGPAGFKIVEVHQAHQSWLPQIVAVPI</sequence>
<dbReference type="GO" id="GO:0032259">
    <property type="term" value="P:methylation"/>
    <property type="evidence" value="ECO:0007669"/>
    <property type="project" value="UniProtKB-KW"/>
</dbReference>
<evidence type="ECO:0000256" key="1">
    <source>
        <dbReference type="ARBA" id="ARBA00022603"/>
    </source>
</evidence>
<dbReference type="InterPro" id="IPR036390">
    <property type="entry name" value="WH_DNA-bd_sf"/>
</dbReference>
<evidence type="ECO:0000313" key="5">
    <source>
        <dbReference type="EMBL" id="OSX61160.1"/>
    </source>
</evidence>
<dbReference type="GO" id="GO:0008171">
    <property type="term" value="F:O-methyltransferase activity"/>
    <property type="evidence" value="ECO:0007669"/>
    <property type="project" value="InterPro"/>
</dbReference>
<dbReference type="GeneID" id="36333863"/>
<dbReference type="AlphaFoldDB" id="A0A1X6MY47"/>
<evidence type="ECO:0000256" key="2">
    <source>
        <dbReference type="ARBA" id="ARBA00022679"/>
    </source>
</evidence>
<dbReference type="PANTHER" id="PTHR43712:SF2">
    <property type="entry name" value="O-METHYLTRANSFERASE CICE"/>
    <property type="match status" value="1"/>
</dbReference>
<dbReference type="PANTHER" id="PTHR43712">
    <property type="entry name" value="PUTATIVE (AFU_ORTHOLOGUE AFUA_4G14580)-RELATED"/>
    <property type="match status" value="1"/>
</dbReference>
<keyword evidence="6" id="KW-1185">Reference proteome</keyword>
<dbReference type="InterPro" id="IPR029063">
    <property type="entry name" value="SAM-dependent_MTases_sf"/>
</dbReference>
<protein>
    <recommendedName>
        <fullName evidence="4">O-methyltransferase C-terminal domain-containing protein</fullName>
    </recommendedName>
</protein>
<dbReference type="Pfam" id="PF00891">
    <property type="entry name" value="Methyltransf_2"/>
    <property type="match status" value="1"/>
</dbReference>